<sequence>MGYAVSREVAETFFKVYAVRDMVRVAPFLRDDVLWTISGPVDLLPFCGTRRGKAAVIDLLGRTVPTVLRVFRFTTELLLVDGDRVASLNRLSARGTADGRTISYRVAHFMRFADDKVAENFTFIDSFDAVEQVLGHTSPVHDTPSLLGNDIVAL</sequence>
<proteinExistence type="predicted"/>
<dbReference type="PANTHER" id="PTHR41252:SF1">
    <property type="entry name" value="BLR2505 PROTEIN"/>
    <property type="match status" value="1"/>
</dbReference>
<feature type="domain" description="SnoaL-like" evidence="1">
    <location>
        <begin position="11"/>
        <end position="119"/>
    </location>
</feature>
<dbReference type="RefSeq" id="WP_115693855.1">
    <property type="nucleotide sequence ID" value="NZ_CP031417.1"/>
</dbReference>
<dbReference type="OrthoDB" id="8246033at2"/>
<dbReference type="AlphaFoldDB" id="A0A346A2S9"/>
<dbReference type="Proteomes" id="UP000254889">
    <property type="component" value="Chromosome"/>
</dbReference>
<evidence type="ECO:0000313" key="2">
    <source>
        <dbReference type="EMBL" id="AXK83476.1"/>
    </source>
</evidence>
<dbReference type="KEGG" id="ptaw:DW352_24890"/>
<protein>
    <submittedName>
        <fullName evidence="2">Nuclear transport factor 2 family protein</fullName>
    </submittedName>
</protein>
<dbReference type="InterPro" id="IPR037401">
    <property type="entry name" value="SnoaL-like"/>
</dbReference>
<dbReference type="SUPFAM" id="SSF54427">
    <property type="entry name" value="NTF2-like"/>
    <property type="match status" value="1"/>
</dbReference>
<dbReference type="PANTHER" id="PTHR41252">
    <property type="entry name" value="BLR2505 PROTEIN"/>
    <property type="match status" value="1"/>
</dbReference>
<dbReference type="Pfam" id="PF12680">
    <property type="entry name" value="SnoaL_2"/>
    <property type="match status" value="1"/>
</dbReference>
<organism evidence="2 3">
    <name type="scientific">Pseudolabrys taiwanensis</name>
    <dbReference type="NCBI Taxonomy" id="331696"/>
    <lineage>
        <taxon>Bacteria</taxon>
        <taxon>Pseudomonadati</taxon>
        <taxon>Pseudomonadota</taxon>
        <taxon>Alphaproteobacteria</taxon>
        <taxon>Hyphomicrobiales</taxon>
        <taxon>Xanthobacteraceae</taxon>
        <taxon>Pseudolabrys</taxon>
    </lineage>
</organism>
<gene>
    <name evidence="2" type="ORF">DW352_24890</name>
</gene>
<name>A0A346A2S9_9HYPH</name>
<dbReference type="InterPro" id="IPR032710">
    <property type="entry name" value="NTF2-like_dom_sf"/>
</dbReference>
<reference evidence="2 3" key="1">
    <citation type="submission" date="2018-07" db="EMBL/GenBank/DDBJ databases">
        <authorList>
            <person name="Quirk P.G."/>
            <person name="Krulwich T.A."/>
        </authorList>
    </citation>
    <scope>NUCLEOTIDE SEQUENCE [LARGE SCALE GENOMIC DNA]</scope>
    <source>
        <strain evidence="2 3">CC-BB4</strain>
    </source>
</reference>
<accession>A0A346A2S9</accession>
<dbReference type="EMBL" id="CP031417">
    <property type="protein sequence ID" value="AXK83476.1"/>
    <property type="molecule type" value="Genomic_DNA"/>
</dbReference>
<evidence type="ECO:0000313" key="3">
    <source>
        <dbReference type="Proteomes" id="UP000254889"/>
    </source>
</evidence>
<keyword evidence="3" id="KW-1185">Reference proteome</keyword>
<dbReference type="Gene3D" id="3.10.450.50">
    <property type="match status" value="1"/>
</dbReference>
<evidence type="ECO:0000259" key="1">
    <source>
        <dbReference type="Pfam" id="PF12680"/>
    </source>
</evidence>